<reference evidence="2" key="1">
    <citation type="submission" date="2019-03" db="EMBL/GenBank/DDBJ databases">
        <authorList>
            <person name="Ashton P.M."/>
            <person name="Dallman T."/>
            <person name="Nair S."/>
            <person name="De Pinna E."/>
            <person name="Peters T."/>
            <person name="Grant K."/>
        </authorList>
    </citation>
    <scope>NUCLEOTIDE SEQUENCE [LARGE SCALE GENOMIC DNA]</scope>
    <source>
        <strain evidence="2">271153</strain>
    </source>
</reference>
<evidence type="ECO:0008006" key="3">
    <source>
        <dbReference type="Google" id="ProtNLM"/>
    </source>
</evidence>
<proteinExistence type="predicted"/>
<dbReference type="EMBL" id="AAHYLK010000074">
    <property type="protein sequence ID" value="ECB7109813.1"/>
    <property type="molecule type" value="Genomic_DNA"/>
</dbReference>
<comment type="caution">
    <text evidence="2">The sequence shown here is derived from an EMBL/GenBank/DDBJ whole genome shotgun (WGS) entry which is preliminary data.</text>
</comment>
<accession>A0A5Y0S7J9</accession>
<keyword evidence="1" id="KW-0812">Transmembrane</keyword>
<keyword evidence="1" id="KW-1133">Transmembrane helix</keyword>
<dbReference type="AlphaFoldDB" id="A0A5Y0S7J9"/>
<name>A0A5Y0S7J9_SALNE</name>
<dbReference type="Proteomes" id="UP000839827">
    <property type="component" value="Unassembled WGS sequence"/>
</dbReference>
<feature type="transmembrane region" description="Helical" evidence="1">
    <location>
        <begin position="178"/>
        <end position="201"/>
    </location>
</feature>
<keyword evidence="1" id="KW-0472">Membrane</keyword>
<sequence>MMMLTETMKEHRLDTGTWWMPLPSTTHEQRTRAVRNLLERQWRGVTYDVATDGEAGGRQEKRGQRDARAPGLREFRGLTKHHSSAREPLALYIRLLYGNGIFYSRTGEGMVWLLIVSDGVIVPGTDCLLSPLVFDSLMEDRKFSQYKALPVRELSEDCEEEILTHYQANQQRLKKRRYFFYGALVCLGLVLLAIPAVFILMG</sequence>
<evidence type="ECO:0000256" key="1">
    <source>
        <dbReference type="SAM" id="Phobius"/>
    </source>
</evidence>
<protein>
    <recommendedName>
        <fullName evidence="3">Pilus-related membrane protein</fullName>
    </recommendedName>
</protein>
<gene>
    <name evidence="2" type="ORF">E1A34_27990</name>
</gene>
<organism evidence="2">
    <name type="scientific">Salmonella newport</name>
    <dbReference type="NCBI Taxonomy" id="108619"/>
    <lineage>
        <taxon>Bacteria</taxon>
        <taxon>Pseudomonadati</taxon>
        <taxon>Pseudomonadota</taxon>
        <taxon>Gammaproteobacteria</taxon>
        <taxon>Enterobacterales</taxon>
        <taxon>Enterobacteriaceae</taxon>
        <taxon>Salmonella</taxon>
    </lineage>
</organism>
<evidence type="ECO:0000313" key="2">
    <source>
        <dbReference type="EMBL" id="ECB7109813.1"/>
    </source>
</evidence>